<name>A0A9P5Q6V9_9AGAR</name>
<evidence type="ECO:0000313" key="2">
    <source>
        <dbReference type="Proteomes" id="UP000772434"/>
    </source>
</evidence>
<proteinExistence type="predicted"/>
<accession>A0A9P5Q6V9</accession>
<dbReference type="Proteomes" id="UP000772434">
    <property type="component" value="Unassembled WGS sequence"/>
</dbReference>
<evidence type="ECO:0000313" key="1">
    <source>
        <dbReference type="EMBL" id="KAF9075620.1"/>
    </source>
</evidence>
<keyword evidence="2" id="KW-1185">Reference proteome</keyword>
<organism evidence="1 2">
    <name type="scientific">Rhodocollybia butyracea</name>
    <dbReference type="NCBI Taxonomy" id="206335"/>
    <lineage>
        <taxon>Eukaryota</taxon>
        <taxon>Fungi</taxon>
        <taxon>Dikarya</taxon>
        <taxon>Basidiomycota</taxon>
        <taxon>Agaricomycotina</taxon>
        <taxon>Agaricomycetes</taxon>
        <taxon>Agaricomycetidae</taxon>
        <taxon>Agaricales</taxon>
        <taxon>Marasmiineae</taxon>
        <taxon>Omphalotaceae</taxon>
        <taxon>Rhodocollybia</taxon>
    </lineage>
</organism>
<gene>
    <name evidence="1" type="ORF">BDP27DRAFT_1315370</name>
</gene>
<protein>
    <submittedName>
        <fullName evidence="1">Uncharacterized protein</fullName>
    </submittedName>
</protein>
<sequence length="128" mass="14363">MSLYDLALVHREAVENLRNISFVQNYEKWVAAPLNGGGLNVMTPAPLKKNDGWMFLNQVVAGIEQFNLGEELLGFWEYLLPVYPDHTFALNKLRGGYVLDGFSGIRPTRMASIEKALKGIREGQPLVL</sequence>
<reference evidence="1" key="1">
    <citation type="submission" date="2020-11" db="EMBL/GenBank/DDBJ databases">
        <authorList>
            <consortium name="DOE Joint Genome Institute"/>
            <person name="Ahrendt S."/>
            <person name="Riley R."/>
            <person name="Andreopoulos W."/>
            <person name="Labutti K."/>
            <person name="Pangilinan J."/>
            <person name="Ruiz-Duenas F.J."/>
            <person name="Barrasa J.M."/>
            <person name="Sanchez-Garcia M."/>
            <person name="Camarero S."/>
            <person name="Miyauchi S."/>
            <person name="Serrano A."/>
            <person name="Linde D."/>
            <person name="Babiker R."/>
            <person name="Drula E."/>
            <person name="Ayuso-Fernandez I."/>
            <person name="Pacheco R."/>
            <person name="Padilla G."/>
            <person name="Ferreira P."/>
            <person name="Barriuso J."/>
            <person name="Kellner H."/>
            <person name="Castanera R."/>
            <person name="Alfaro M."/>
            <person name="Ramirez L."/>
            <person name="Pisabarro A.G."/>
            <person name="Kuo A."/>
            <person name="Tritt A."/>
            <person name="Lipzen A."/>
            <person name="He G."/>
            <person name="Yan M."/>
            <person name="Ng V."/>
            <person name="Cullen D."/>
            <person name="Martin F."/>
            <person name="Rosso M.-N."/>
            <person name="Henrissat B."/>
            <person name="Hibbett D."/>
            <person name="Martinez A.T."/>
            <person name="Grigoriev I.V."/>
        </authorList>
    </citation>
    <scope>NUCLEOTIDE SEQUENCE</scope>
    <source>
        <strain evidence="1">AH 40177</strain>
    </source>
</reference>
<dbReference type="EMBL" id="JADNRY010000009">
    <property type="protein sequence ID" value="KAF9075620.1"/>
    <property type="molecule type" value="Genomic_DNA"/>
</dbReference>
<comment type="caution">
    <text evidence="1">The sequence shown here is derived from an EMBL/GenBank/DDBJ whole genome shotgun (WGS) entry which is preliminary data.</text>
</comment>
<dbReference type="AlphaFoldDB" id="A0A9P5Q6V9"/>